<dbReference type="InterPro" id="IPR036291">
    <property type="entry name" value="NAD(P)-bd_dom_sf"/>
</dbReference>
<dbReference type="RefSeq" id="WP_168150542.1">
    <property type="nucleotide sequence ID" value="NZ_JAAWVT010000001.1"/>
</dbReference>
<dbReference type="Pfam" id="PF13460">
    <property type="entry name" value="NAD_binding_10"/>
    <property type="match status" value="1"/>
</dbReference>
<evidence type="ECO:0000313" key="3">
    <source>
        <dbReference type="Proteomes" id="UP000746595"/>
    </source>
</evidence>
<keyword evidence="3" id="KW-1185">Reference proteome</keyword>
<accession>A0ABX1G0N9</accession>
<proteinExistence type="predicted"/>
<dbReference type="Proteomes" id="UP000746595">
    <property type="component" value="Unassembled WGS sequence"/>
</dbReference>
<dbReference type="SUPFAM" id="SSF51735">
    <property type="entry name" value="NAD(P)-binding Rossmann-fold domains"/>
    <property type="match status" value="1"/>
</dbReference>
<sequence length="217" mass="22255">MKVTIIGGHGRIALLAANLLSQRGDSVNSIIRNPDHAADVAATGASAVVLDVENATATEMAEAFAGSDAIVWSAGAGGGNPDRTYAVDRDAAIRSMNAAQLAEIKRFVMVSFASASTEYLVPLDDPFYPYMAAKIAADDHLRGSDLDYTILGPGTLTLEEATGLINGDPDLAADTSTSRANTALAIVATLDSAASIGRTINFVDGQTPIAAVMGASN</sequence>
<dbReference type="InterPro" id="IPR016040">
    <property type="entry name" value="NAD(P)-bd_dom"/>
</dbReference>
<dbReference type="PANTHER" id="PTHR15020">
    <property type="entry name" value="FLAVIN REDUCTASE-RELATED"/>
    <property type="match status" value="1"/>
</dbReference>
<name>A0ABX1G0N9_9MICC</name>
<organism evidence="2 3">
    <name type="scientific">Paeniglutamicibacter terrestris</name>
    <dbReference type="NCBI Taxonomy" id="2723403"/>
    <lineage>
        <taxon>Bacteria</taxon>
        <taxon>Bacillati</taxon>
        <taxon>Actinomycetota</taxon>
        <taxon>Actinomycetes</taxon>
        <taxon>Micrococcales</taxon>
        <taxon>Micrococcaceae</taxon>
        <taxon>Paeniglutamicibacter</taxon>
    </lineage>
</organism>
<comment type="caution">
    <text evidence="2">The sequence shown here is derived from an EMBL/GenBank/DDBJ whole genome shotgun (WGS) entry which is preliminary data.</text>
</comment>
<dbReference type="CDD" id="cd05243">
    <property type="entry name" value="SDR_a5"/>
    <property type="match status" value="1"/>
</dbReference>
<gene>
    <name evidence="2" type="ORF">HED64_02660</name>
</gene>
<feature type="domain" description="NAD(P)-binding" evidence="1">
    <location>
        <begin position="7"/>
        <end position="192"/>
    </location>
</feature>
<dbReference type="PANTHER" id="PTHR15020:SF50">
    <property type="entry name" value="UPF0659 PROTEIN YMR090W"/>
    <property type="match status" value="1"/>
</dbReference>
<dbReference type="Gene3D" id="3.40.50.720">
    <property type="entry name" value="NAD(P)-binding Rossmann-like Domain"/>
    <property type="match status" value="1"/>
</dbReference>
<evidence type="ECO:0000313" key="2">
    <source>
        <dbReference type="EMBL" id="NKG19609.1"/>
    </source>
</evidence>
<protein>
    <submittedName>
        <fullName evidence="2">SDR family oxidoreductase</fullName>
    </submittedName>
</protein>
<evidence type="ECO:0000259" key="1">
    <source>
        <dbReference type="Pfam" id="PF13460"/>
    </source>
</evidence>
<dbReference type="EMBL" id="JAAWVT010000001">
    <property type="protein sequence ID" value="NKG19609.1"/>
    <property type="molecule type" value="Genomic_DNA"/>
</dbReference>
<reference evidence="2 3" key="1">
    <citation type="submission" date="2020-04" db="EMBL/GenBank/DDBJ databases">
        <title>Paeniglutamicibacter sp. ANT13_2, a novel actinomycete isolated from sediment in Antarctica.</title>
        <authorList>
            <person name="Sakdapetsiri C."/>
            <person name="Pinyakong O."/>
        </authorList>
    </citation>
    <scope>NUCLEOTIDE SEQUENCE [LARGE SCALE GENOMIC DNA]</scope>
    <source>
        <strain evidence="2 3">ANT13_2</strain>
    </source>
</reference>